<feature type="transmembrane region" description="Helical" evidence="1">
    <location>
        <begin position="169"/>
        <end position="189"/>
    </location>
</feature>
<dbReference type="AlphaFoldDB" id="A0AAQ3NLH6"/>
<dbReference type="EMBL" id="CP144696">
    <property type="protein sequence ID" value="WVZ11046.1"/>
    <property type="molecule type" value="Genomic_DNA"/>
</dbReference>
<evidence type="ECO:0000313" key="4">
    <source>
        <dbReference type="Proteomes" id="UP001374535"/>
    </source>
</evidence>
<feature type="signal peptide" evidence="2">
    <location>
        <begin position="1"/>
        <end position="26"/>
    </location>
</feature>
<evidence type="ECO:0000256" key="1">
    <source>
        <dbReference type="SAM" id="Phobius"/>
    </source>
</evidence>
<evidence type="ECO:0000256" key="2">
    <source>
        <dbReference type="SAM" id="SignalP"/>
    </source>
</evidence>
<feature type="transmembrane region" description="Helical" evidence="1">
    <location>
        <begin position="483"/>
        <end position="502"/>
    </location>
</feature>
<organism evidence="3 4">
    <name type="scientific">Vigna mungo</name>
    <name type="common">Black gram</name>
    <name type="synonym">Phaseolus mungo</name>
    <dbReference type="NCBI Taxonomy" id="3915"/>
    <lineage>
        <taxon>Eukaryota</taxon>
        <taxon>Viridiplantae</taxon>
        <taxon>Streptophyta</taxon>
        <taxon>Embryophyta</taxon>
        <taxon>Tracheophyta</taxon>
        <taxon>Spermatophyta</taxon>
        <taxon>Magnoliopsida</taxon>
        <taxon>eudicotyledons</taxon>
        <taxon>Gunneridae</taxon>
        <taxon>Pentapetalae</taxon>
        <taxon>rosids</taxon>
        <taxon>fabids</taxon>
        <taxon>Fabales</taxon>
        <taxon>Fabaceae</taxon>
        <taxon>Papilionoideae</taxon>
        <taxon>50 kb inversion clade</taxon>
        <taxon>NPAAA clade</taxon>
        <taxon>indigoferoid/millettioid clade</taxon>
        <taxon>Phaseoleae</taxon>
        <taxon>Vigna</taxon>
    </lineage>
</organism>
<feature type="transmembrane region" description="Helical" evidence="1">
    <location>
        <begin position="413"/>
        <end position="433"/>
    </location>
</feature>
<sequence length="602" mass="68204">MVGGGQLLKQWMELLILIIFFYSSSEDVHWIVHASLILVRKVHVHWTIMVRESVMEISSLPKCLSELEKYLIAEPYDDQPYYGIFSISVLLPEFVYSSYGLGSFIFYPNFLNGWGLGPTSTKFDFCFPELVSVTVDGNLGGWKSGEPQGGTCFGHGCQMVGGRQLRKQWIVTMDGVPLTLLILIIFFYSSCSEDVYWIVLAEGNVHWTIMVRESVMEISPLPWCLSKLEQYLIAEPYDDRAYYGIFSISQLVFRFLNLFIDLMDLQLVGGGHVLVTVDGNLVNLREIRVLAMVFVYARAIIDCGIIMMMELGVEMVGGGQLRKQWIVTMDGVPLTLLILIIFFYSSCSEDVYWIVNAVGRYMCQPWCLSKLEQYLIAEPYDDRAYYGIFSISISDVQLVGGGQVSVTVWKSGFGICVVGPLAVGFDYLLFYSSCSQEDSGLVQEVHVLALVFVYARAIIDRGIIMKIELGVQMVGGGQLRKQWIVTMDGVPLTLLILIIFFYSCNEDVYWIVNGEGTRSLNNYGQRIYGNFSIDFLIPEFVLHENVLVVESYMFRPRCKINNAEHDHQAWLYSETKMNLVRDVQMVVGGKVWEAVVGYPGKP</sequence>
<name>A0AAQ3NLH6_VIGMU</name>
<protein>
    <submittedName>
        <fullName evidence="3">Uncharacterized protein</fullName>
    </submittedName>
</protein>
<keyword evidence="4" id="KW-1185">Reference proteome</keyword>
<gene>
    <name evidence="3" type="ORF">V8G54_015576</name>
</gene>
<proteinExistence type="predicted"/>
<keyword evidence="2" id="KW-0732">Signal</keyword>
<keyword evidence="1" id="KW-0472">Membrane</keyword>
<keyword evidence="1" id="KW-1133">Transmembrane helix</keyword>
<feature type="transmembrane region" description="Helical" evidence="1">
    <location>
        <begin position="325"/>
        <end position="344"/>
    </location>
</feature>
<keyword evidence="1" id="KW-0812">Transmembrane</keyword>
<feature type="transmembrane region" description="Helical" evidence="1">
    <location>
        <begin position="289"/>
        <end position="313"/>
    </location>
</feature>
<evidence type="ECO:0000313" key="3">
    <source>
        <dbReference type="EMBL" id="WVZ11046.1"/>
    </source>
</evidence>
<dbReference type="Proteomes" id="UP001374535">
    <property type="component" value="Chromosome 5"/>
</dbReference>
<reference evidence="3 4" key="1">
    <citation type="journal article" date="2023" name="Life. Sci Alliance">
        <title>Evolutionary insights into 3D genome organization and epigenetic landscape of Vigna mungo.</title>
        <authorList>
            <person name="Junaid A."/>
            <person name="Singh B."/>
            <person name="Bhatia S."/>
        </authorList>
    </citation>
    <scope>NUCLEOTIDE SEQUENCE [LARGE SCALE GENOMIC DNA]</scope>
    <source>
        <strain evidence="3">Urdbean</strain>
    </source>
</reference>
<feature type="chain" id="PRO_5042935201" evidence="2">
    <location>
        <begin position="27"/>
        <end position="602"/>
    </location>
</feature>
<accession>A0AAQ3NLH6</accession>